<dbReference type="AlphaFoldDB" id="A0AAV7ZXB4"/>
<feature type="region of interest" description="Disordered" evidence="1">
    <location>
        <begin position="1"/>
        <end position="22"/>
    </location>
</feature>
<organism evidence="2 3">
    <name type="scientific">Anaeramoeba flamelloides</name>
    <dbReference type="NCBI Taxonomy" id="1746091"/>
    <lineage>
        <taxon>Eukaryota</taxon>
        <taxon>Metamonada</taxon>
        <taxon>Anaeramoebidae</taxon>
        <taxon>Anaeramoeba</taxon>
    </lineage>
</organism>
<dbReference type="Proteomes" id="UP001146793">
    <property type="component" value="Unassembled WGS sequence"/>
</dbReference>
<gene>
    <name evidence="2" type="ORF">M0812_08404</name>
</gene>
<evidence type="ECO:0000256" key="1">
    <source>
        <dbReference type="SAM" id="MobiDB-lite"/>
    </source>
</evidence>
<name>A0AAV7ZXB4_9EUKA</name>
<accession>A0AAV7ZXB4</accession>
<proteinExistence type="predicted"/>
<protein>
    <submittedName>
        <fullName evidence="2">Histone deacetylase complex subunit sap30l</fullName>
    </submittedName>
</protein>
<comment type="caution">
    <text evidence="2">The sequence shown here is derived from an EMBL/GenBank/DDBJ whole genome shotgun (WGS) entry which is preliminary data.</text>
</comment>
<reference evidence="2" key="1">
    <citation type="submission" date="2022-08" db="EMBL/GenBank/DDBJ databases">
        <title>Novel sulphate-reducing endosymbionts in the free-living metamonad Anaeramoeba.</title>
        <authorList>
            <person name="Jerlstrom-Hultqvist J."/>
            <person name="Cepicka I."/>
            <person name="Gallot-Lavallee L."/>
            <person name="Salas-Leiva D."/>
            <person name="Curtis B.A."/>
            <person name="Zahonova K."/>
            <person name="Pipaliya S."/>
            <person name="Dacks J."/>
            <person name="Roger A.J."/>
        </authorList>
    </citation>
    <scope>NUCLEOTIDE SEQUENCE</scope>
    <source>
        <strain evidence="2">Busselton2</strain>
    </source>
</reference>
<feature type="compositionally biased region" description="Basic residues" evidence="1">
    <location>
        <begin position="1"/>
        <end position="19"/>
    </location>
</feature>
<evidence type="ECO:0000313" key="2">
    <source>
        <dbReference type="EMBL" id="KAJ3446592.1"/>
    </source>
</evidence>
<dbReference type="EMBL" id="JANTQA010000020">
    <property type="protein sequence ID" value="KAJ3446592.1"/>
    <property type="molecule type" value="Genomic_DNA"/>
</dbReference>
<dbReference type="InterPro" id="IPR038291">
    <property type="entry name" value="SAP30_C_sf"/>
</dbReference>
<sequence>MPPKTRTRSKRAKHVKHKAKNDNKRVRTNLKKKQRTHLVRKKKPIVDFSKLSYETLLEIKQHYQINQETQDVQELSQLILAKFLKQAINEEKVIKDFLNFSKEY</sequence>
<dbReference type="Gene3D" id="6.10.160.20">
    <property type="match status" value="1"/>
</dbReference>
<evidence type="ECO:0000313" key="3">
    <source>
        <dbReference type="Proteomes" id="UP001146793"/>
    </source>
</evidence>